<dbReference type="GO" id="GO:0005876">
    <property type="term" value="C:spindle microtubule"/>
    <property type="evidence" value="ECO:0007669"/>
    <property type="project" value="TreeGrafter"/>
</dbReference>
<dbReference type="PROSITE" id="PS50005">
    <property type="entry name" value="TPR"/>
    <property type="match status" value="1"/>
</dbReference>
<feature type="compositionally biased region" description="Acidic residues" evidence="2">
    <location>
        <begin position="180"/>
        <end position="191"/>
    </location>
</feature>
<sequence>MTCKSAYRTGSKNAEVLKWSAIITGTLAEIKDISDFERVAYVRDFKKFLEEALTIKPDSSVYHMNGRFCYRMATLSEEEKKNVMIAFEELPTCTIDDALHNFHKAEEMNSGHIDNLMYLGKCYIAKGDESKAQKYLLPVLEITPTDEMDEALIAEARELLAGIKEYVQSQNEENGKESSDQTDMEETEDGIDSTSGYSKNATD</sequence>
<keyword evidence="4" id="KW-1185">Reference proteome</keyword>
<dbReference type="PANTHER" id="PTHR16056:SF36">
    <property type="entry name" value="TETRATRICOPEPTIDE REPEAT PROTEIN"/>
    <property type="match status" value="1"/>
</dbReference>
<dbReference type="SUPFAM" id="SSF48452">
    <property type="entry name" value="TPR-like"/>
    <property type="match status" value="1"/>
</dbReference>
<evidence type="ECO:0000256" key="2">
    <source>
        <dbReference type="SAM" id="MobiDB-lite"/>
    </source>
</evidence>
<evidence type="ECO:0000313" key="4">
    <source>
        <dbReference type="Proteomes" id="UP000746747"/>
    </source>
</evidence>
<organism evidence="3 4">
    <name type="scientific">Cercopithifilaria johnstoni</name>
    <dbReference type="NCBI Taxonomy" id="2874296"/>
    <lineage>
        <taxon>Eukaryota</taxon>
        <taxon>Metazoa</taxon>
        <taxon>Ecdysozoa</taxon>
        <taxon>Nematoda</taxon>
        <taxon>Chromadorea</taxon>
        <taxon>Rhabditida</taxon>
        <taxon>Spirurina</taxon>
        <taxon>Spiruromorpha</taxon>
        <taxon>Filarioidea</taxon>
        <taxon>Onchocercidae</taxon>
        <taxon>Cercopithifilaria</taxon>
    </lineage>
</organism>
<dbReference type="GO" id="GO:0008017">
    <property type="term" value="F:microtubule binding"/>
    <property type="evidence" value="ECO:0007669"/>
    <property type="project" value="TreeGrafter"/>
</dbReference>
<accession>A0A8J2Q3D9</accession>
<evidence type="ECO:0000256" key="1">
    <source>
        <dbReference type="PROSITE-ProRule" id="PRU00339"/>
    </source>
</evidence>
<protein>
    <submittedName>
        <fullName evidence="3">Uncharacterized protein</fullName>
    </submittedName>
</protein>
<dbReference type="InterPro" id="IPR011990">
    <property type="entry name" value="TPR-like_helical_dom_sf"/>
</dbReference>
<dbReference type="Pfam" id="PF21033">
    <property type="entry name" value="RMD1-3"/>
    <property type="match status" value="1"/>
</dbReference>
<evidence type="ECO:0000313" key="3">
    <source>
        <dbReference type="EMBL" id="CAG9530167.1"/>
    </source>
</evidence>
<proteinExistence type="predicted"/>
<dbReference type="PANTHER" id="PTHR16056">
    <property type="entry name" value="REGULATOR OF MICROTUBULE DYNAMICS PROTEIN"/>
    <property type="match status" value="1"/>
</dbReference>
<dbReference type="GO" id="GO:0005739">
    <property type="term" value="C:mitochondrion"/>
    <property type="evidence" value="ECO:0007669"/>
    <property type="project" value="TreeGrafter"/>
</dbReference>
<name>A0A8J2Q3D9_9BILA</name>
<gene>
    <name evidence="3" type="ORF">CJOHNSTONI_LOCUS688</name>
</gene>
<dbReference type="AlphaFoldDB" id="A0A8J2Q3D9"/>
<keyword evidence="1" id="KW-0802">TPR repeat</keyword>
<feature type="repeat" description="TPR" evidence="1">
    <location>
        <begin position="113"/>
        <end position="146"/>
    </location>
</feature>
<feature type="compositionally biased region" description="Polar residues" evidence="2">
    <location>
        <begin position="192"/>
        <end position="203"/>
    </location>
</feature>
<dbReference type="GO" id="GO:0097431">
    <property type="term" value="C:mitotic spindle pole"/>
    <property type="evidence" value="ECO:0007669"/>
    <property type="project" value="TreeGrafter"/>
</dbReference>
<dbReference type="InterPro" id="IPR019734">
    <property type="entry name" value="TPR_rpt"/>
</dbReference>
<reference evidence="3" key="1">
    <citation type="submission" date="2021-09" db="EMBL/GenBank/DDBJ databases">
        <authorList>
            <consortium name="Pathogen Informatics"/>
        </authorList>
    </citation>
    <scope>NUCLEOTIDE SEQUENCE</scope>
</reference>
<dbReference type="Proteomes" id="UP000746747">
    <property type="component" value="Unassembled WGS sequence"/>
</dbReference>
<dbReference type="EMBL" id="CAKAEH010000187">
    <property type="protein sequence ID" value="CAG9530167.1"/>
    <property type="molecule type" value="Genomic_DNA"/>
</dbReference>
<feature type="region of interest" description="Disordered" evidence="2">
    <location>
        <begin position="167"/>
        <end position="203"/>
    </location>
</feature>
<dbReference type="InterPro" id="IPR049039">
    <property type="entry name" value="RMD1-3_a_helical_rpt"/>
</dbReference>
<comment type="caution">
    <text evidence="3">The sequence shown here is derived from an EMBL/GenBank/DDBJ whole genome shotgun (WGS) entry which is preliminary data.</text>
</comment>
<dbReference type="OrthoDB" id="512473at2759"/>
<dbReference type="Gene3D" id="1.25.40.10">
    <property type="entry name" value="Tetratricopeptide repeat domain"/>
    <property type="match status" value="1"/>
</dbReference>